<dbReference type="AlphaFoldDB" id="A0A7M2RLQ9"/>
<evidence type="ECO:0000313" key="2">
    <source>
        <dbReference type="EMBL" id="QOV20292.1"/>
    </source>
</evidence>
<sequence>MKNDNDMAIKINDSNAGTIAPHRDLVITKWIGLSAACILAENKEAELLEVFPPALIRAAKEFEQYLSVDTEREVADEFGAFTVCELGEGGIFAALWKLAQEGKTGVTVNLREIPIRQETVEICEYFDVNPYQISSKGSLLIVSEDGNELVSELDSRGIPAAVAGRTTKGKDKILKNGSELRYLNRPEFGEMEKVLQRTSH</sequence>
<evidence type="ECO:0000313" key="3">
    <source>
        <dbReference type="Proteomes" id="UP000593601"/>
    </source>
</evidence>
<feature type="domain" description="PurM-like C-terminal" evidence="1">
    <location>
        <begin position="83"/>
        <end position="172"/>
    </location>
</feature>
<dbReference type="PANTHER" id="PTHR30303:SF4">
    <property type="entry name" value="HYDROGENASE EXPRESSION_FORMATION PROTEIN HYPE"/>
    <property type="match status" value="1"/>
</dbReference>
<name>A0A7M2RLQ9_9FIRM</name>
<dbReference type="PANTHER" id="PTHR30303">
    <property type="entry name" value="HYDROGENASE ISOENZYMES FORMATION PROTEIN HYPE"/>
    <property type="match status" value="1"/>
</dbReference>
<proteinExistence type="predicted"/>
<dbReference type="EMBL" id="CP063304">
    <property type="protein sequence ID" value="QOV20292.1"/>
    <property type="molecule type" value="Genomic_DNA"/>
</dbReference>
<dbReference type="Proteomes" id="UP000593601">
    <property type="component" value="Chromosome"/>
</dbReference>
<dbReference type="Gene3D" id="3.90.650.10">
    <property type="entry name" value="PurM-like C-terminal domain"/>
    <property type="match status" value="1"/>
</dbReference>
<organism evidence="2 3">
    <name type="scientific">Blautia liquoris</name>
    <dbReference type="NCBI Taxonomy" id="2779518"/>
    <lineage>
        <taxon>Bacteria</taxon>
        <taxon>Bacillati</taxon>
        <taxon>Bacillota</taxon>
        <taxon>Clostridia</taxon>
        <taxon>Lachnospirales</taxon>
        <taxon>Lachnospiraceae</taxon>
        <taxon>Blautia</taxon>
    </lineage>
</organism>
<dbReference type="InterPro" id="IPR010918">
    <property type="entry name" value="PurM-like_C_dom"/>
</dbReference>
<evidence type="ECO:0000259" key="1">
    <source>
        <dbReference type="Pfam" id="PF02769"/>
    </source>
</evidence>
<dbReference type="GO" id="GO:0051604">
    <property type="term" value="P:protein maturation"/>
    <property type="evidence" value="ECO:0007669"/>
    <property type="project" value="TreeGrafter"/>
</dbReference>
<dbReference type="InterPro" id="IPR011854">
    <property type="entry name" value="HypE"/>
</dbReference>
<dbReference type="InterPro" id="IPR036676">
    <property type="entry name" value="PurM-like_C_sf"/>
</dbReference>
<accession>A0A7M2RLQ9</accession>
<keyword evidence="3" id="KW-1185">Reference proteome</keyword>
<protein>
    <recommendedName>
        <fullName evidence="1">PurM-like C-terminal domain-containing protein</fullName>
    </recommendedName>
</protein>
<dbReference type="KEGG" id="bliq:INP51_04910"/>
<dbReference type="RefSeq" id="WP_193736612.1">
    <property type="nucleotide sequence ID" value="NZ_CP063304.1"/>
</dbReference>
<reference evidence="2 3" key="1">
    <citation type="submission" date="2020-10" db="EMBL/GenBank/DDBJ databases">
        <title>Blautia liquoris sp.nov., isolated from the mud in a fermentation cellar used for the production of Chinese strong-flavoured liquor.</title>
        <authorList>
            <person name="Lu L."/>
        </authorList>
    </citation>
    <scope>NUCLEOTIDE SEQUENCE [LARGE SCALE GENOMIC DNA]</scope>
    <source>
        <strain evidence="2 3">LZLJ-3</strain>
    </source>
</reference>
<gene>
    <name evidence="2" type="ORF">INP51_04910</name>
</gene>
<dbReference type="SUPFAM" id="SSF56042">
    <property type="entry name" value="PurM C-terminal domain-like"/>
    <property type="match status" value="1"/>
</dbReference>
<dbReference type="Pfam" id="PF02769">
    <property type="entry name" value="AIRS_C"/>
    <property type="match status" value="1"/>
</dbReference>